<evidence type="ECO:0000259" key="5">
    <source>
        <dbReference type="Pfam" id="PF16077"/>
    </source>
</evidence>
<evidence type="ECO:0000256" key="3">
    <source>
        <dbReference type="ARBA" id="ARBA00023180"/>
    </source>
</evidence>
<evidence type="ECO:0000256" key="2">
    <source>
        <dbReference type="ARBA" id="ARBA00023157"/>
    </source>
</evidence>
<comment type="caution">
    <text evidence="6">The sequence shown here is derived from an EMBL/GenBank/DDBJ whole genome shotgun (WGS) entry which is preliminary data.</text>
</comment>
<dbReference type="AlphaFoldDB" id="A0AAE1L1Q9"/>
<dbReference type="GO" id="GO:0045087">
    <property type="term" value="P:innate immune response"/>
    <property type="evidence" value="ECO:0007669"/>
    <property type="project" value="TreeGrafter"/>
</dbReference>
<dbReference type="GO" id="GO:0005615">
    <property type="term" value="C:extracellular space"/>
    <property type="evidence" value="ECO:0007669"/>
    <property type="project" value="UniProtKB-ARBA"/>
</dbReference>
<feature type="domain" description="Spaetzle" evidence="5">
    <location>
        <begin position="195"/>
        <end position="288"/>
    </location>
</feature>
<protein>
    <recommendedName>
        <fullName evidence="5">Spaetzle domain-containing protein</fullName>
    </recommendedName>
</protein>
<reference evidence="6" key="1">
    <citation type="submission" date="2023-10" db="EMBL/GenBank/DDBJ databases">
        <title>Genome assemblies of two species of porcelain crab, Petrolisthes cinctipes and Petrolisthes manimaculis (Anomura: Porcellanidae).</title>
        <authorList>
            <person name="Angst P."/>
        </authorList>
    </citation>
    <scope>NUCLEOTIDE SEQUENCE</scope>
    <source>
        <strain evidence="6">PB745_01</strain>
        <tissue evidence="6">Gill</tissue>
    </source>
</reference>
<dbReference type="Gene3D" id="2.10.90.10">
    <property type="entry name" value="Cystine-knot cytokines"/>
    <property type="match status" value="1"/>
</dbReference>
<dbReference type="GO" id="GO:0021556">
    <property type="term" value="P:central nervous system formation"/>
    <property type="evidence" value="ECO:0007669"/>
    <property type="project" value="TreeGrafter"/>
</dbReference>
<dbReference type="InterPro" id="IPR032104">
    <property type="entry name" value="Spaetzle"/>
</dbReference>
<keyword evidence="1 4" id="KW-0732">Signal</keyword>
<organism evidence="6 7">
    <name type="scientific">Petrolisthes cinctipes</name>
    <name type="common">Flat porcelain crab</name>
    <dbReference type="NCBI Taxonomy" id="88211"/>
    <lineage>
        <taxon>Eukaryota</taxon>
        <taxon>Metazoa</taxon>
        <taxon>Ecdysozoa</taxon>
        <taxon>Arthropoda</taxon>
        <taxon>Crustacea</taxon>
        <taxon>Multicrustacea</taxon>
        <taxon>Malacostraca</taxon>
        <taxon>Eumalacostraca</taxon>
        <taxon>Eucarida</taxon>
        <taxon>Decapoda</taxon>
        <taxon>Pleocyemata</taxon>
        <taxon>Anomura</taxon>
        <taxon>Galatheoidea</taxon>
        <taxon>Porcellanidae</taxon>
        <taxon>Petrolisthes</taxon>
    </lineage>
</organism>
<dbReference type="EMBL" id="JAWQEG010000298">
    <property type="protein sequence ID" value="KAK3891892.1"/>
    <property type="molecule type" value="Genomic_DNA"/>
</dbReference>
<dbReference type="SUPFAM" id="SSF57501">
    <property type="entry name" value="Cystine-knot cytokines"/>
    <property type="match status" value="1"/>
</dbReference>
<dbReference type="InterPro" id="IPR029034">
    <property type="entry name" value="Cystine-knot_cytokine"/>
</dbReference>
<evidence type="ECO:0000256" key="4">
    <source>
        <dbReference type="SAM" id="SignalP"/>
    </source>
</evidence>
<dbReference type="GO" id="GO:0008083">
    <property type="term" value="F:growth factor activity"/>
    <property type="evidence" value="ECO:0007669"/>
    <property type="project" value="TreeGrafter"/>
</dbReference>
<dbReference type="Proteomes" id="UP001286313">
    <property type="component" value="Unassembled WGS sequence"/>
</dbReference>
<proteinExistence type="predicted"/>
<evidence type="ECO:0000313" key="7">
    <source>
        <dbReference type="Proteomes" id="UP001286313"/>
    </source>
</evidence>
<dbReference type="Pfam" id="PF16077">
    <property type="entry name" value="Spaetzle"/>
    <property type="match status" value="1"/>
</dbReference>
<keyword evidence="3" id="KW-0325">Glycoprotein</keyword>
<keyword evidence="7" id="KW-1185">Reference proteome</keyword>
<dbReference type="GO" id="GO:0005121">
    <property type="term" value="F:Toll binding"/>
    <property type="evidence" value="ECO:0007669"/>
    <property type="project" value="TreeGrafter"/>
</dbReference>
<dbReference type="InterPro" id="IPR052444">
    <property type="entry name" value="Spz/Toll_ligand-like"/>
</dbReference>
<evidence type="ECO:0000313" key="6">
    <source>
        <dbReference type="EMBL" id="KAK3891892.1"/>
    </source>
</evidence>
<accession>A0AAE1L1Q9</accession>
<name>A0AAE1L1Q9_PETCI</name>
<dbReference type="PANTHER" id="PTHR23199">
    <property type="entry name" value="NEUROTROPHIN 1-RELATED"/>
    <property type="match status" value="1"/>
</dbReference>
<dbReference type="PANTHER" id="PTHR23199:SF12">
    <property type="entry name" value="NEUROTROPHIN 1-RELATED"/>
    <property type="match status" value="1"/>
</dbReference>
<sequence>MATTGVVLVLLVVLMMGLVQADPQTVTSVPTATHTPIHNPSDTLPTHNKVQLGVTTTPIHQQQEQQPEEKEEEVKTALGLMPGSVGLSLGIGGGMGLPPTGPFPPPHHHNHQHPPQRPGVGVDVFPGVSPPQCARTFTTYCPHHLEYPREAVNSIIDRFYNDVTIIYNDLYQIPSHDVFYHDNRTRLFKRPDGHFVCESDVDYVRPGWAQNVRGEWVAILNTEKFPQTIRVEVCRYGGKRCEYLPPCYKSSCVQRFSYVRLLSLSPYHPSHRPVVDVFQIPSACSCFVEDFVYF</sequence>
<evidence type="ECO:0000256" key="1">
    <source>
        <dbReference type="ARBA" id="ARBA00022729"/>
    </source>
</evidence>
<gene>
    <name evidence="6" type="ORF">Pcinc_004250</name>
</gene>
<feature type="chain" id="PRO_5042090667" description="Spaetzle domain-containing protein" evidence="4">
    <location>
        <begin position="22"/>
        <end position="294"/>
    </location>
</feature>
<feature type="signal peptide" evidence="4">
    <location>
        <begin position="1"/>
        <end position="21"/>
    </location>
</feature>
<keyword evidence="2" id="KW-1015">Disulfide bond</keyword>